<protein>
    <submittedName>
        <fullName evidence="2">Uncharacterized protein</fullName>
    </submittedName>
</protein>
<dbReference type="Proteomes" id="UP001210978">
    <property type="component" value="Chromosome"/>
</dbReference>
<evidence type="ECO:0000256" key="1">
    <source>
        <dbReference type="SAM" id="Phobius"/>
    </source>
</evidence>
<keyword evidence="3" id="KW-1185">Reference proteome</keyword>
<evidence type="ECO:0000313" key="2">
    <source>
        <dbReference type="EMBL" id="WBV61998.1"/>
    </source>
</evidence>
<accession>A0ABY7QQQ3</accession>
<gene>
    <name evidence="2" type="ORF">PFY12_07725</name>
</gene>
<name>A0ABY7QQQ3_9FLAO</name>
<keyword evidence="1" id="KW-0812">Transmembrane</keyword>
<dbReference type="EMBL" id="CP115859">
    <property type="protein sequence ID" value="WBV61998.1"/>
    <property type="molecule type" value="Genomic_DNA"/>
</dbReference>
<feature type="transmembrane region" description="Helical" evidence="1">
    <location>
        <begin position="122"/>
        <end position="139"/>
    </location>
</feature>
<feature type="transmembrane region" description="Helical" evidence="1">
    <location>
        <begin position="92"/>
        <end position="110"/>
    </location>
</feature>
<keyword evidence="1" id="KW-1133">Transmembrane helix</keyword>
<evidence type="ECO:0000313" key="3">
    <source>
        <dbReference type="Proteomes" id="UP001210978"/>
    </source>
</evidence>
<organism evidence="2 3">
    <name type="scientific">Chryseobacterium camelliae</name>
    <dbReference type="NCBI Taxonomy" id="1265445"/>
    <lineage>
        <taxon>Bacteria</taxon>
        <taxon>Pseudomonadati</taxon>
        <taxon>Bacteroidota</taxon>
        <taxon>Flavobacteriia</taxon>
        <taxon>Flavobacteriales</taxon>
        <taxon>Weeksellaceae</taxon>
        <taxon>Chryseobacterium group</taxon>
        <taxon>Chryseobacterium</taxon>
    </lineage>
</organism>
<reference evidence="2 3" key="1">
    <citation type="submission" date="2023-01" db="EMBL/GenBank/DDBJ databases">
        <title>Complete genome of Chryseobacterium camelliae VAN22-5A.</title>
        <authorList>
            <person name="Zong G."/>
            <person name="Cao G."/>
        </authorList>
    </citation>
    <scope>NUCLEOTIDE SEQUENCE [LARGE SCALE GENOMIC DNA]</scope>
    <source>
        <strain evidence="2 3">VAN22-5A</strain>
    </source>
</reference>
<proteinExistence type="predicted"/>
<dbReference type="RefSeq" id="WP_271150243.1">
    <property type="nucleotide sequence ID" value="NZ_CP115859.1"/>
</dbReference>
<sequence>MNKEQTDRIKDYLIFQKLPLDILLEVEDHMASQVLEIQNREGLSFEEAFLKTQKLWEQEFRMTNYSIFYSEKIPVIVKKIAKAKYNKILKKSFFYASISFGINLLLIYFSESQEMYTDFFRGQNLLFLLAPAIVWTFNYKIRNYIKRDFKYKGRSFYSIYQQNIGIMVISMTTMAQIVSKEGKYAYLLLKNHNQEDILFALVTLILPFVTQMVVLFGIINFFEHKKTLKKLSRFIAD</sequence>
<feature type="transmembrane region" description="Helical" evidence="1">
    <location>
        <begin position="159"/>
        <end position="177"/>
    </location>
</feature>
<feature type="transmembrane region" description="Helical" evidence="1">
    <location>
        <begin position="197"/>
        <end position="222"/>
    </location>
</feature>
<keyword evidence="1" id="KW-0472">Membrane</keyword>